<dbReference type="FunFam" id="3.40.50.720:FF:000495">
    <property type="entry name" value="3 hydroxysteroid dehydrogenase, putative"/>
    <property type="match status" value="1"/>
</dbReference>
<proteinExistence type="inferred from homology"/>
<dbReference type="Gene3D" id="3.40.50.720">
    <property type="entry name" value="NAD(P)-binding Rossmann-like Domain"/>
    <property type="match status" value="1"/>
</dbReference>
<keyword evidence="2 3" id="KW-0560">Oxidoreductase</keyword>
<reference evidence="5" key="1">
    <citation type="submission" date="2022-08" db="UniProtKB">
        <authorList>
            <consortium name="EnsemblMetazoa"/>
        </authorList>
    </citation>
    <scope>IDENTIFICATION</scope>
    <source>
        <strain evidence="5">05x7-T-G4-1.051#20</strain>
    </source>
</reference>
<dbReference type="Pfam" id="PF01073">
    <property type="entry name" value="3Beta_HSD"/>
    <property type="match status" value="1"/>
</dbReference>
<dbReference type="Proteomes" id="UP000005408">
    <property type="component" value="Unassembled WGS sequence"/>
</dbReference>
<protein>
    <recommendedName>
        <fullName evidence="4">3-beta hydroxysteroid dehydrogenase/isomerase domain-containing protein</fullName>
    </recommendedName>
</protein>
<dbReference type="AlphaFoldDB" id="A0A8W8JY04"/>
<dbReference type="SUPFAM" id="SSF51735">
    <property type="entry name" value="NAD(P)-binding Rossmann-fold domains"/>
    <property type="match status" value="1"/>
</dbReference>
<accession>A0A8W8JY04</accession>
<feature type="domain" description="3-beta hydroxysteroid dehydrogenase/isomerase" evidence="4">
    <location>
        <begin position="9"/>
        <end position="279"/>
    </location>
</feature>
<evidence type="ECO:0000313" key="6">
    <source>
        <dbReference type="Proteomes" id="UP000005408"/>
    </source>
</evidence>
<name>A0A8W8JY04_MAGGI</name>
<dbReference type="PANTHER" id="PTHR43245">
    <property type="entry name" value="BIFUNCTIONAL POLYMYXIN RESISTANCE PROTEIN ARNA"/>
    <property type="match status" value="1"/>
</dbReference>
<comment type="similarity">
    <text evidence="1 3">Belongs to the 3-beta-HSD family.</text>
</comment>
<keyword evidence="6" id="KW-1185">Reference proteome</keyword>
<evidence type="ECO:0000256" key="1">
    <source>
        <dbReference type="ARBA" id="ARBA00009219"/>
    </source>
</evidence>
<dbReference type="InterPro" id="IPR050177">
    <property type="entry name" value="Lipid_A_modif_metabolic_enz"/>
</dbReference>
<dbReference type="OrthoDB" id="2735536at2759"/>
<dbReference type="GO" id="GO:0006694">
    <property type="term" value="P:steroid biosynthetic process"/>
    <property type="evidence" value="ECO:0007669"/>
    <property type="project" value="InterPro"/>
</dbReference>
<evidence type="ECO:0000313" key="5">
    <source>
        <dbReference type="EnsemblMetazoa" id="G21526.1:cds"/>
    </source>
</evidence>
<evidence type="ECO:0000256" key="3">
    <source>
        <dbReference type="RuleBase" id="RU004475"/>
    </source>
</evidence>
<dbReference type="EnsemblMetazoa" id="G21526.1">
    <property type="protein sequence ID" value="G21526.1:cds"/>
    <property type="gene ID" value="G21526"/>
</dbReference>
<dbReference type="InterPro" id="IPR002225">
    <property type="entry name" value="3Beta_OHSteriod_DH/Estase"/>
</dbReference>
<dbReference type="GO" id="GO:0016616">
    <property type="term" value="F:oxidoreductase activity, acting on the CH-OH group of donors, NAD or NADP as acceptor"/>
    <property type="evidence" value="ECO:0007669"/>
    <property type="project" value="InterPro"/>
</dbReference>
<evidence type="ECO:0000256" key="2">
    <source>
        <dbReference type="ARBA" id="ARBA00023002"/>
    </source>
</evidence>
<dbReference type="PANTHER" id="PTHR43245:SF51">
    <property type="entry name" value="SHORT CHAIN DEHYDROGENASE_REDUCTASE FAMILY 42E, MEMBER 2"/>
    <property type="match status" value="1"/>
</dbReference>
<sequence length="358" mass="40013">MTLRSERILVTGGSGFLGQHIVKLLQERTDYVKEIRVLDLKPFTKQLEYEDKVPLTSIVGSVTDCGLLEKACRKVSSVFHVAGLISFGTAPDIDAMFQINVNGTKKLIDACVECGVGRLVLCSTVDVVIGFDDIENGCEQTTEKPNKFLFPGYPETKYMQENMVLQTNGKQTVNGGKLATISLRANVMYGEGDHYYVANGIRSALSNKGTLVQVGNGKSLFQQCYAGNTAWAFICADKALKSKNSIGGQAFFVPDDTPLTSSFEFMRPFLESRDLKLSSYRIPFHVVYWPLVIFEFVLKLLSPLVRINFQTASCSVKYINMNLYFKRDKAHKLLGYSPLFSPSEAMKMSLNFYKHMKL</sequence>
<dbReference type="InterPro" id="IPR036291">
    <property type="entry name" value="NAD(P)-bd_dom_sf"/>
</dbReference>
<organism evidence="5 6">
    <name type="scientific">Magallana gigas</name>
    <name type="common">Pacific oyster</name>
    <name type="synonym">Crassostrea gigas</name>
    <dbReference type="NCBI Taxonomy" id="29159"/>
    <lineage>
        <taxon>Eukaryota</taxon>
        <taxon>Metazoa</taxon>
        <taxon>Spiralia</taxon>
        <taxon>Lophotrochozoa</taxon>
        <taxon>Mollusca</taxon>
        <taxon>Bivalvia</taxon>
        <taxon>Autobranchia</taxon>
        <taxon>Pteriomorphia</taxon>
        <taxon>Ostreida</taxon>
        <taxon>Ostreoidea</taxon>
        <taxon>Ostreidae</taxon>
        <taxon>Magallana</taxon>
    </lineage>
</organism>
<evidence type="ECO:0000259" key="4">
    <source>
        <dbReference type="Pfam" id="PF01073"/>
    </source>
</evidence>
<dbReference type="OMA" id="GGKFYFV"/>